<name>A0A3D8J084_9HELI</name>
<evidence type="ECO:0000256" key="1">
    <source>
        <dbReference type="SAM" id="SignalP"/>
    </source>
</evidence>
<accession>A0A3D8J084</accession>
<reference evidence="2 3" key="1">
    <citation type="submission" date="2018-04" db="EMBL/GenBank/DDBJ databases">
        <title>Novel Campyloabacter and Helicobacter Species and Strains.</title>
        <authorList>
            <person name="Mannion A.J."/>
            <person name="Shen Z."/>
            <person name="Fox J.G."/>
        </authorList>
    </citation>
    <scope>NUCLEOTIDE SEQUENCE [LARGE SCALE GENOMIC DNA]</scope>
    <source>
        <strain evidence="2 3">MIT 97-5075</strain>
    </source>
</reference>
<gene>
    <name evidence="2" type="ORF">CQA66_07890</name>
</gene>
<evidence type="ECO:0008006" key="4">
    <source>
        <dbReference type="Google" id="ProtNLM"/>
    </source>
</evidence>
<dbReference type="OrthoDB" id="5329585at2"/>
<proteinExistence type="predicted"/>
<dbReference type="Proteomes" id="UP000256424">
    <property type="component" value="Unassembled WGS sequence"/>
</dbReference>
<dbReference type="AlphaFoldDB" id="A0A3D8J084"/>
<dbReference type="EMBL" id="NXLW01000018">
    <property type="protein sequence ID" value="RDU70626.1"/>
    <property type="molecule type" value="Genomic_DNA"/>
</dbReference>
<keyword evidence="3" id="KW-1185">Reference proteome</keyword>
<protein>
    <recommendedName>
        <fullName evidence="4">Outer membrane beta-barrel protein</fullName>
    </recommendedName>
</protein>
<evidence type="ECO:0000313" key="2">
    <source>
        <dbReference type="EMBL" id="RDU70626.1"/>
    </source>
</evidence>
<evidence type="ECO:0000313" key="3">
    <source>
        <dbReference type="Proteomes" id="UP000256424"/>
    </source>
</evidence>
<sequence length="273" mass="30553">MKKLNLTLISFLAFINALYADSSNRFAVFFLGGGVNGIANISKVTELMPVDYSNIAQTFPNFNSSSNIINQMCKSGTCDLNSLGGGLSVEAGVKLRPSSFLEFDLWIGFDYSFMLGSDVYPNAIKLKDNFGYDYQNTYKDGEFPSVWSDLMHLSLNATATFRVKRFGFTGGIGGGMWGNSYNITLKKKDIFDDKEKTERTGGTSGGSLNLILGLSYAWDNMWGENRKGEIAVRFVMPLTEMVHEESGNNGYVDYKERITVRPYMINIISRYYF</sequence>
<feature type="signal peptide" evidence="1">
    <location>
        <begin position="1"/>
        <end position="19"/>
    </location>
</feature>
<organism evidence="2 3">
    <name type="scientific">Helicobacter aurati</name>
    <dbReference type="NCBI Taxonomy" id="137778"/>
    <lineage>
        <taxon>Bacteria</taxon>
        <taxon>Pseudomonadati</taxon>
        <taxon>Campylobacterota</taxon>
        <taxon>Epsilonproteobacteria</taxon>
        <taxon>Campylobacterales</taxon>
        <taxon>Helicobacteraceae</taxon>
        <taxon>Helicobacter</taxon>
    </lineage>
</organism>
<comment type="caution">
    <text evidence="2">The sequence shown here is derived from an EMBL/GenBank/DDBJ whole genome shotgun (WGS) entry which is preliminary data.</text>
</comment>
<dbReference type="RefSeq" id="WP_104763398.1">
    <property type="nucleotide sequence ID" value="NZ_FZPM01000021.1"/>
</dbReference>
<keyword evidence="1" id="KW-0732">Signal</keyword>
<feature type="chain" id="PRO_5017619480" description="Outer membrane beta-barrel protein" evidence="1">
    <location>
        <begin position="20"/>
        <end position="273"/>
    </location>
</feature>